<dbReference type="AlphaFoldDB" id="A0A7G8PWF8"/>
<protein>
    <submittedName>
        <fullName evidence="2">Uncharacterized protein</fullName>
    </submittedName>
</protein>
<dbReference type="KEGG" id="alti:ALE3EI_2127"/>
<evidence type="ECO:0000313" key="2">
    <source>
        <dbReference type="EMBL" id="QNJ98674.1"/>
    </source>
</evidence>
<proteinExistence type="predicted"/>
<reference evidence="2 3" key="1">
    <citation type="submission" date="2020-04" db="EMBL/GenBank/DDBJ databases">
        <title>Genome sequence of Altibacter aquimarinus strain ALE3EI.</title>
        <authorList>
            <person name="Oh H.-M."/>
            <person name="Jang D."/>
        </authorList>
    </citation>
    <scope>NUCLEOTIDE SEQUENCE [LARGE SCALE GENOMIC DNA]</scope>
    <source>
        <strain evidence="2 3">ALE3EI</strain>
    </source>
</reference>
<gene>
    <name evidence="2" type="ORF">ALE3EI_2127</name>
</gene>
<feature type="signal peptide" evidence="1">
    <location>
        <begin position="1"/>
        <end position="24"/>
    </location>
</feature>
<accession>A0A7G8PWF8</accession>
<sequence length="130" mass="14449">MKTKTIINFYVFLFLVTVSNSGFCQISNPEEVGNKTIFIPNELKSNIEFSNLDRSLTYHSQFIESLNGYVNIVTDSNGLILKITGPNSIDQNILIGNQDSGVVPCPHCLPYHENKACVLVCIFDALFGDD</sequence>
<dbReference type="RefSeq" id="WP_186988517.1">
    <property type="nucleotide sequence ID" value="NZ_CP052909.1"/>
</dbReference>
<evidence type="ECO:0000256" key="1">
    <source>
        <dbReference type="SAM" id="SignalP"/>
    </source>
</evidence>
<dbReference type="EMBL" id="CP052909">
    <property type="protein sequence ID" value="QNJ98674.1"/>
    <property type="molecule type" value="Genomic_DNA"/>
</dbReference>
<dbReference type="Proteomes" id="UP000515514">
    <property type="component" value="Chromosome"/>
</dbReference>
<name>A0A7G8PWF8_9FLAO</name>
<keyword evidence="1" id="KW-0732">Signal</keyword>
<keyword evidence="3" id="KW-1185">Reference proteome</keyword>
<evidence type="ECO:0000313" key="3">
    <source>
        <dbReference type="Proteomes" id="UP000515514"/>
    </source>
</evidence>
<organism evidence="2 3">
    <name type="scientific">Constantimarinum furrinae</name>
    <dbReference type="NCBI Taxonomy" id="2562285"/>
    <lineage>
        <taxon>Bacteria</taxon>
        <taxon>Pseudomonadati</taxon>
        <taxon>Bacteroidota</taxon>
        <taxon>Flavobacteriia</taxon>
        <taxon>Flavobacteriales</taxon>
        <taxon>Flavobacteriaceae</taxon>
        <taxon>Altibacter/Constantimarinum group</taxon>
        <taxon>Constantimarinum</taxon>
    </lineage>
</organism>
<feature type="chain" id="PRO_5028939872" evidence="1">
    <location>
        <begin position="25"/>
        <end position="130"/>
    </location>
</feature>